<dbReference type="EMBL" id="LLXH01001033">
    <property type="protein sequence ID" value="PKC61102.1"/>
    <property type="molecule type" value="Genomic_DNA"/>
</dbReference>
<feature type="domain" description="RasGAP protein C-terminal" evidence="1">
    <location>
        <begin position="40"/>
        <end position="123"/>
    </location>
</feature>
<organism evidence="2 3">
    <name type="scientific">Rhizophagus irregularis</name>
    <dbReference type="NCBI Taxonomy" id="588596"/>
    <lineage>
        <taxon>Eukaryota</taxon>
        <taxon>Fungi</taxon>
        <taxon>Fungi incertae sedis</taxon>
        <taxon>Mucoromycota</taxon>
        <taxon>Glomeromycotina</taxon>
        <taxon>Glomeromycetes</taxon>
        <taxon>Glomerales</taxon>
        <taxon>Glomeraceae</taxon>
        <taxon>Rhizophagus</taxon>
    </lineage>
</organism>
<dbReference type="InterPro" id="IPR000593">
    <property type="entry name" value="RasGAP_C"/>
</dbReference>
<accession>A0A2N0RCR6</accession>
<evidence type="ECO:0000313" key="2">
    <source>
        <dbReference type="EMBL" id="PKC61102.1"/>
    </source>
</evidence>
<reference evidence="2 3" key="2">
    <citation type="submission" date="2017-10" db="EMBL/GenBank/DDBJ databases">
        <title>Genome analyses suggest a sexual origin of heterokaryosis in a supposedly ancient asexual fungus.</title>
        <authorList>
            <person name="Corradi N."/>
            <person name="Sedzielewska K."/>
            <person name="Noel J."/>
            <person name="Charron P."/>
            <person name="Farinelli L."/>
            <person name="Marton T."/>
            <person name="Kruger M."/>
            <person name="Pelin A."/>
            <person name="Brachmann A."/>
            <person name="Corradi N."/>
        </authorList>
    </citation>
    <scope>NUCLEOTIDE SEQUENCE [LARGE SCALE GENOMIC DNA]</scope>
    <source>
        <strain evidence="2 3">A1</strain>
    </source>
</reference>
<sequence length="167" mass="19909">MYTKSQPSYRLRESLFSRITIFLRVTIFAEERLQKYISRCKILRNKSQRELEGVQIIDREDGYHLITEGVAQESAHLSNLREKITKEIWHLEAVYNTMCDHNNYLGSQLDSFAERILPMCEANCESTLFYQRMKECGFHDEKKNLLKLVDYQENMLILRFTRLAFLV</sequence>
<dbReference type="VEuPathDB" id="FungiDB:RhiirA1_398674"/>
<reference evidence="2 3" key="1">
    <citation type="submission" date="2017-10" db="EMBL/GenBank/DDBJ databases">
        <title>Extensive intraspecific genome diversity in a model arbuscular mycorrhizal fungus.</title>
        <authorList>
            <person name="Chen E.C.H."/>
            <person name="Morin E."/>
            <person name="Baudet D."/>
            <person name="Noel J."/>
            <person name="Ndikumana S."/>
            <person name="Charron P."/>
            <person name="St-Onge C."/>
            <person name="Giorgi J."/>
            <person name="Grigoriev I.V."/>
            <person name="Roux C."/>
            <person name="Martin F.M."/>
            <person name="Corradi N."/>
        </authorList>
    </citation>
    <scope>NUCLEOTIDE SEQUENCE [LARGE SCALE GENOMIC DNA]</scope>
    <source>
        <strain evidence="2 3">A1</strain>
    </source>
</reference>
<name>A0A2N0RCR6_9GLOM</name>
<proteinExistence type="predicted"/>
<dbReference type="VEuPathDB" id="FungiDB:RhiirFUN_003366"/>
<dbReference type="VEuPathDB" id="FungiDB:FUN_021537"/>
<dbReference type="Pfam" id="PF03836">
    <property type="entry name" value="RasGAP_C"/>
    <property type="match status" value="1"/>
</dbReference>
<comment type="caution">
    <text evidence="2">The sequence shown here is derived from an EMBL/GenBank/DDBJ whole genome shotgun (WGS) entry which is preliminary data.</text>
</comment>
<evidence type="ECO:0000313" key="3">
    <source>
        <dbReference type="Proteomes" id="UP000232688"/>
    </source>
</evidence>
<dbReference type="Proteomes" id="UP000232688">
    <property type="component" value="Unassembled WGS sequence"/>
</dbReference>
<dbReference type="AlphaFoldDB" id="A0A2N0RCR6"/>
<protein>
    <recommendedName>
        <fullName evidence="1">RasGAP protein C-terminal domain-containing protein</fullName>
    </recommendedName>
</protein>
<gene>
    <name evidence="2" type="ORF">RhiirA1_398674</name>
</gene>
<evidence type="ECO:0000259" key="1">
    <source>
        <dbReference type="Pfam" id="PF03836"/>
    </source>
</evidence>